<evidence type="ECO:0000313" key="2">
    <source>
        <dbReference type="Proteomes" id="UP000568751"/>
    </source>
</evidence>
<gene>
    <name evidence="1" type="ORF">H0A76_05830</name>
</gene>
<accession>A0A853F1R2</accession>
<comment type="caution">
    <text evidence="1">The sequence shown here is derived from an EMBL/GenBank/DDBJ whole genome shotgun (WGS) entry which is preliminary data.</text>
</comment>
<dbReference type="EMBL" id="JACCHT010000001">
    <property type="protein sequence ID" value="NYT27448.1"/>
    <property type="molecule type" value="Genomic_DNA"/>
</dbReference>
<organism evidence="1 2">
    <name type="scientific">Candidatus Thiodubiliella endoseptemdiera</name>
    <dbReference type="NCBI Taxonomy" id="2738886"/>
    <lineage>
        <taxon>Bacteria</taxon>
        <taxon>Pseudomonadati</taxon>
        <taxon>Pseudomonadota</taxon>
        <taxon>Gammaproteobacteria</taxon>
        <taxon>Candidatus Pseudothioglobaceae</taxon>
        <taxon>Candidatus Thiodubiliella</taxon>
    </lineage>
</organism>
<evidence type="ECO:0000313" key="1">
    <source>
        <dbReference type="EMBL" id="NYT27448.1"/>
    </source>
</evidence>
<dbReference type="AlphaFoldDB" id="A0A853F1R2"/>
<proteinExistence type="predicted"/>
<dbReference type="Proteomes" id="UP000568751">
    <property type="component" value="Unassembled WGS sequence"/>
</dbReference>
<sequence>MEKPTRAVVTLSDGNQIQIPSTSTAVTYETPLTQSQSRPTMDSKQCSSRAICFKAGDIISLTPTMSETLKLNNTTGSKVVIAGKDLF</sequence>
<name>A0A853F1R2_9GAMM</name>
<protein>
    <submittedName>
        <fullName evidence="1">Uncharacterized protein</fullName>
    </submittedName>
</protein>
<reference evidence="1 2" key="1">
    <citation type="submission" date="2020-05" db="EMBL/GenBank/DDBJ databases">
        <title>Horizontal transmission and recombination maintain forever young bacterial symbiont genomes.</title>
        <authorList>
            <person name="Russell S.L."/>
            <person name="Pepper-Tunick E."/>
            <person name="Svedberg J."/>
            <person name="Byrne A."/>
            <person name="Ruelas Castillo J."/>
            <person name="Vollmers C."/>
            <person name="Beinart R.A."/>
            <person name="Corbett-Detig R."/>
        </authorList>
    </citation>
    <scope>NUCLEOTIDE SEQUENCE [LARGE SCALE GENOMIC DNA]</scope>
    <source>
        <strain evidence="1">455</strain>
    </source>
</reference>